<reference evidence="1 2" key="1">
    <citation type="journal article" date="2019" name="Int. J. Syst. Evol. Microbiol.">
        <title>The Global Catalogue of Microorganisms (GCM) 10K type strain sequencing project: providing services to taxonomists for standard genome sequencing and annotation.</title>
        <authorList>
            <consortium name="The Broad Institute Genomics Platform"/>
            <consortium name="The Broad Institute Genome Sequencing Center for Infectious Disease"/>
            <person name="Wu L."/>
            <person name="Ma J."/>
        </authorList>
    </citation>
    <scope>NUCLEOTIDE SEQUENCE [LARGE SCALE GENOMIC DNA]</scope>
    <source>
        <strain evidence="1 2">CGMCC 1.12553</strain>
    </source>
</reference>
<protein>
    <submittedName>
        <fullName evidence="1">1,2-phenylacetyl-CoA epoxidase subunit PaaC</fullName>
        <ecNumber evidence="1">1.14.13.149</ecNumber>
    </submittedName>
</protein>
<dbReference type="InterPro" id="IPR052703">
    <property type="entry name" value="Aromatic_CoA_ox/epox"/>
</dbReference>
<dbReference type="GO" id="GO:0097266">
    <property type="term" value="F:phenylacetyl-CoA 1,2-epoxidase activity"/>
    <property type="evidence" value="ECO:0007669"/>
    <property type="project" value="UniProtKB-EC"/>
</dbReference>
<dbReference type="Gene3D" id="1.20.1260.10">
    <property type="match status" value="1"/>
</dbReference>
<name>A0ABD5PDL4_9EURY</name>
<dbReference type="Proteomes" id="UP001595921">
    <property type="component" value="Unassembled WGS sequence"/>
</dbReference>
<dbReference type="InterPro" id="IPR007814">
    <property type="entry name" value="PaaA_PaaC"/>
</dbReference>
<dbReference type="EC" id="1.14.13.149" evidence="1"/>
<keyword evidence="2" id="KW-1185">Reference proteome</keyword>
<evidence type="ECO:0000313" key="2">
    <source>
        <dbReference type="Proteomes" id="UP001595921"/>
    </source>
</evidence>
<gene>
    <name evidence="1" type="primary">paaC</name>
    <name evidence="1" type="ORF">ACFO0N_13740</name>
</gene>
<dbReference type="PANTHER" id="PTHR30458:SF0">
    <property type="entry name" value="1,2-PHENYLACETYL-COA EPOXIDASE, SUBUNIT C"/>
    <property type="match status" value="1"/>
</dbReference>
<accession>A0ABD5PDL4</accession>
<dbReference type="AlphaFoldDB" id="A0ABD5PDL4"/>
<dbReference type="NCBIfam" id="TIGR02158">
    <property type="entry name" value="PA_CoA_Oxy3"/>
    <property type="match status" value="1"/>
</dbReference>
<organism evidence="1 2">
    <name type="scientific">Halobium salinum</name>
    <dbReference type="NCBI Taxonomy" id="1364940"/>
    <lineage>
        <taxon>Archaea</taxon>
        <taxon>Methanobacteriati</taxon>
        <taxon>Methanobacteriota</taxon>
        <taxon>Stenosarchaea group</taxon>
        <taxon>Halobacteria</taxon>
        <taxon>Halobacteriales</taxon>
        <taxon>Haloferacaceae</taxon>
        <taxon>Halobium</taxon>
    </lineage>
</organism>
<dbReference type="PANTHER" id="PTHR30458">
    <property type="entry name" value="PHENYLACETIC ACID DEGRADATION PROTEIN PAA"/>
    <property type="match status" value="1"/>
</dbReference>
<keyword evidence="1" id="KW-0560">Oxidoreductase</keyword>
<comment type="caution">
    <text evidence="1">The sequence shown here is derived from an EMBL/GenBank/DDBJ whole genome shotgun (WGS) entry which is preliminary data.</text>
</comment>
<dbReference type="SUPFAM" id="SSF47240">
    <property type="entry name" value="Ferritin-like"/>
    <property type="match status" value="1"/>
</dbReference>
<evidence type="ECO:0000313" key="1">
    <source>
        <dbReference type="EMBL" id="MFC4359006.1"/>
    </source>
</evidence>
<sequence length="289" mass="33450">MTDAKTDYAAADDVGEGERQALEALLFRLADDEYVVAERYIEWQIYAPSLESDLALANIAQDEFGHARLWYDLLQEFGRSEEEVLWERDSADFRHSTLVELPFEDGDWADVVVRSYLYDTAERLRLEALANSSYAPIRDRVGKVLSEERYHREHAGNWLERLARKGEHGDETSHRKLEAATERLLPHALSLFEAGPHEADIVEYGFRTRTLEDLREEWLDIVVSFMEGLDLAVPDPDEVERPEEIGRDGSHTDDWFDLYDDFTHTYRELDFEEPIKLRAQGPKEKGAAK</sequence>
<dbReference type="InterPro" id="IPR011882">
    <property type="entry name" value="PaaC"/>
</dbReference>
<dbReference type="InterPro" id="IPR009078">
    <property type="entry name" value="Ferritin-like_SF"/>
</dbReference>
<dbReference type="InterPro" id="IPR012347">
    <property type="entry name" value="Ferritin-like"/>
</dbReference>
<dbReference type="EMBL" id="JBHSDS010000007">
    <property type="protein sequence ID" value="MFC4359006.1"/>
    <property type="molecule type" value="Genomic_DNA"/>
</dbReference>
<dbReference type="RefSeq" id="WP_267620021.1">
    <property type="nucleotide sequence ID" value="NZ_JAODIW010000004.1"/>
</dbReference>
<proteinExistence type="predicted"/>
<dbReference type="Pfam" id="PF05138">
    <property type="entry name" value="PaaA_PaaC"/>
    <property type="match status" value="1"/>
</dbReference>